<evidence type="ECO:0000313" key="2">
    <source>
        <dbReference type="EMBL" id="QCX01493.1"/>
    </source>
</evidence>
<dbReference type="OrthoDB" id="9801008at2"/>
<organism evidence="2 3">
    <name type="scientific">Aggregatimonas sangjinii</name>
    <dbReference type="NCBI Taxonomy" id="2583587"/>
    <lineage>
        <taxon>Bacteria</taxon>
        <taxon>Pseudomonadati</taxon>
        <taxon>Bacteroidota</taxon>
        <taxon>Flavobacteriia</taxon>
        <taxon>Flavobacteriales</taxon>
        <taxon>Flavobacteriaceae</taxon>
        <taxon>Aggregatimonas</taxon>
    </lineage>
</organism>
<dbReference type="PANTHER" id="PTHR36444">
    <property type="entry name" value="TRANSCRIPTIONAL REGULATOR PROTEIN YOBU-RELATED"/>
    <property type="match status" value="1"/>
</dbReference>
<keyword evidence="3" id="KW-1185">Reference proteome</keyword>
<feature type="domain" description="AraC effector-binding" evidence="1">
    <location>
        <begin position="1"/>
        <end position="152"/>
    </location>
</feature>
<dbReference type="RefSeq" id="WP_138853830.1">
    <property type="nucleotide sequence ID" value="NZ_CP040710.1"/>
</dbReference>
<dbReference type="Proteomes" id="UP000310017">
    <property type="component" value="Chromosome"/>
</dbReference>
<name>A0A5B7SWD7_9FLAO</name>
<dbReference type="InterPro" id="IPR011256">
    <property type="entry name" value="Reg_factor_effector_dom_sf"/>
</dbReference>
<dbReference type="Gene3D" id="3.20.80.10">
    <property type="entry name" value="Regulatory factor, effector binding domain"/>
    <property type="match status" value="1"/>
</dbReference>
<dbReference type="InterPro" id="IPR010499">
    <property type="entry name" value="AraC_E-bd"/>
</dbReference>
<dbReference type="InterPro" id="IPR053182">
    <property type="entry name" value="YobU-like_regulator"/>
</dbReference>
<reference evidence="2 3" key="1">
    <citation type="submission" date="2019-05" db="EMBL/GenBank/DDBJ databases">
        <title>Genome sequencing of F202Z8.</title>
        <authorList>
            <person name="Kwon Y.M."/>
        </authorList>
    </citation>
    <scope>NUCLEOTIDE SEQUENCE [LARGE SCALE GENOMIC DNA]</scope>
    <source>
        <strain evidence="2 3">F202Z8</strain>
    </source>
</reference>
<dbReference type="SMART" id="SM00871">
    <property type="entry name" value="AraC_E_bind"/>
    <property type="match status" value="1"/>
</dbReference>
<accession>A0A5B7SWD7</accession>
<proteinExistence type="predicted"/>
<evidence type="ECO:0000313" key="3">
    <source>
        <dbReference type="Proteomes" id="UP000310017"/>
    </source>
</evidence>
<sequence>MQTTEIKPFHVIGISVRTTNENGQAASDIGSLWERFMTEGILQKIPHRINDDILSIYTNYESDHTRPYDTILGCKVSSLDRIPDGMVGQTFVGGTFAKFNAKGNVTEGAVYRTWVNIWNTNLNRLYTADFEVYGKKASNRSNAEVTIYVAVAS</sequence>
<dbReference type="KEGG" id="asag:FGM00_15775"/>
<dbReference type="PANTHER" id="PTHR36444:SF2">
    <property type="entry name" value="TRANSCRIPTIONAL REGULATOR PROTEIN YOBU-RELATED"/>
    <property type="match status" value="1"/>
</dbReference>
<evidence type="ECO:0000259" key="1">
    <source>
        <dbReference type="SMART" id="SM00871"/>
    </source>
</evidence>
<protein>
    <submittedName>
        <fullName evidence="2">AraC family transcriptional regulator</fullName>
    </submittedName>
</protein>
<dbReference type="Pfam" id="PF14526">
    <property type="entry name" value="Cass2"/>
    <property type="match status" value="1"/>
</dbReference>
<dbReference type="SUPFAM" id="SSF55136">
    <property type="entry name" value="Probable bacterial effector-binding domain"/>
    <property type="match status" value="1"/>
</dbReference>
<dbReference type="AlphaFoldDB" id="A0A5B7SWD7"/>
<gene>
    <name evidence="2" type="ORF">FGM00_15775</name>
</gene>
<dbReference type="InterPro" id="IPR029441">
    <property type="entry name" value="Cass2"/>
</dbReference>
<dbReference type="EMBL" id="CP040710">
    <property type="protein sequence ID" value="QCX01493.1"/>
    <property type="molecule type" value="Genomic_DNA"/>
</dbReference>